<comment type="caution">
    <text evidence="1">The sequence shown here is derived from an EMBL/GenBank/DDBJ whole genome shotgun (WGS) entry which is preliminary data.</text>
</comment>
<dbReference type="AlphaFoldDB" id="A0A951IZ19"/>
<evidence type="ECO:0000313" key="1">
    <source>
        <dbReference type="EMBL" id="MBW3469845.1"/>
    </source>
</evidence>
<organism evidence="1 2">
    <name type="scientific">Arthrospiribacter ruber</name>
    <dbReference type="NCBI Taxonomy" id="2487934"/>
    <lineage>
        <taxon>Bacteria</taxon>
        <taxon>Pseudomonadati</taxon>
        <taxon>Bacteroidota</taxon>
        <taxon>Cytophagia</taxon>
        <taxon>Cytophagales</taxon>
        <taxon>Cyclobacteriaceae</taxon>
        <taxon>Arthrospiribacter</taxon>
    </lineage>
</organism>
<name>A0A951IZ19_9BACT</name>
<reference evidence="1 2" key="1">
    <citation type="journal article" date="2020" name="Syst. Appl. Microbiol.">
        <title>Arthrospiribacter ruber gen. nov., sp. nov., a novel bacterium isolated from Arthrospira cultures.</title>
        <authorList>
            <person name="Waleron M."/>
            <person name="Misztak A."/>
            <person name="Waleron M.M."/>
            <person name="Furmaniak M."/>
            <person name="Mrozik A."/>
            <person name="Waleron K."/>
        </authorList>
    </citation>
    <scope>NUCLEOTIDE SEQUENCE [LARGE SCALE GENOMIC DNA]</scope>
    <source>
        <strain evidence="1 2">DPMB0001</strain>
    </source>
</reference>
<protein>
    <submittedName>
        <fullName evidence="1">Uncharacterized protein</fullName>
    </submittedName>
</protein>
<keyword evidence="2" id="KW-1185">Reference proteome</keyword>
<accession>A0A951IZ19</accession>
<proteinExistence type="predicted"/>
<dbReference type="RefSeq" id="WP_219293196.1">
    <property type="nucleotide sequence ID" value="NZ_RPHB01000009.1"/>
</dbReference>
<evidence type="ECO:0000313" key="2">
    <source>
        <dbReference type="Proteomes" id="UP000727490"/>
    </source>
</evidence>
<dbReference type="Proteomes" id="UP000727490">
    <property type="component" value="Unassembled WGS sequence"/>
</dbReference>
<gene>
    <name evidence="1" type="ORF">EGN73_18775</name>
</gene>
<dbReference type="EMBL" id="RPHB01000009">
    <property type="protein sequence ID" value="MBW3469845.1"/>
    <property type="molecule type" value="Genomic_DNA"/>
</dbReference>
<sequence>MFYPQESCPAYVRLRAVTSLGAKYPRSLNAVLWLASLAVTVRATIDRIVGAVTLSKAKSLLPLGVGRSPAILRDRLSPPQAPDQDDVHQRTFPRCKGQILDTAIDLIRERLLIISFRSAKVRIKGLAYRNLSLKDGSRHVCVPSYIKPKEFR</sequence>